<evidence type="ECO:0000256" key="1">
    <source>
        <dbReference type="SAM" id="MobiDB-lite"/>
    </source>
</evidence>
<evidence type="ECO:0000313" key="5">
    <source>
        <dbReference type="Proteomes" id="UP000189735"/>
    </source>
</evidence>
<dbReference type="Proteomes" id="UP000032503">
    <property type="component" value="Unassembled WGS sequence"/>
</dbReference>
<evidence type="ECO:0000313" key="2">
    <source>
        <dbReference type="EMBL" id="KJC65606.1"/>
    </source>
</evidence>
<dbReference type="AlphaFoldDB" id="A0A1T4XD10"/>
<sequence>MGNLASSHRRCRRILISRHDPTLLCTQLDVRRNTRNLDSTAIGSTGTSITGPILTAGTRSTAPGIIAPDPNIDPAPGNLPAA</sequence>
<dbReference type="RefSeq" id="WP_052521199.1">
    <property type="nucleotide sequence ID" value="NZ_JYFC01000001.1"/>
</dbReference>
<accession>A0A1T4XD10</accession>
<proteinExistence type="predicted"/>
<feature type="region of interest" description="Disordered" evidence="1">
    <location>
        <begin position="60"/>
        <end position="82"/>
    </location>
</feature>
<organism evidence="3 5">
    <name type="scientific">Agreia bicolorata</name>
    <dbReference type="NCBI Taxonomy" id="110935"/>
    <lineage>
        <taxon>Bacteria</taxon>
        <taxon>Bacillati</taxon>
        <taxon>Actinomycetota</taxon>
        <taxon>Actinomycetes</taxon>
        <taxon>Micrococcales</taxon>
        <taxon>Microbacteriaceae</taxon>
        <taxon>Agreia</taxon>
    </lineage>
</organism>
<feature type="compositionally biased region" description="Low complexity" evidence="1">
    <location>
        <begin position="62"/>
        <end position="82"/>
    </location>
</feature>
<dbReference type="Proteomes" id="UP000189735">
    <property type="component" value="Unassembled WGS sequence"/>
</dbReference>
<dbReference type="EMBL" id="JYFC01000001">
    <property type="protein sequence ID" value="KJC65606.1"/>
    <property type="molecule type" value="Genomic_DNA"/>
</dbReference>
<evidence type="ECO:0000313" key="4">
    <source>
        <dbReference type="Proteomes" id="UP000032503"/>
    </source>
</evidence>
<reference evidence="2" key="2">
    <citation type="submission" date="2015-02" db="EMBL/GenBank/DDBJ databases">
        <authorList>
            <person name="Vasilyev I.Y."/>
            <person name="Siniagina M.N."/>
            <person name="Malanin S.Y."/>
            <person name="Boulygina E.A."/>
            <person name="Grygoryeva T.V."/>
            <person name="Yarullina D.R."/>
            <person name="Ilinskaya O.N."/>
        </authorList>
    </citation>
    <scope>NUCLEOTIDE SEQUENCE</scope>
    <source>
        <strain evidence="2">VKM Ac-1804</strain>
    </source>
</reference>
<name>A0A1T4XD10_9MICO</name>
<reference evidence="3" key="3">
    <citation type="submission" date="2017-02" db="EMBL/GenBank/DDBJ databases">
        <authorList>
            <person name="Peterson S.W."/>
        </authorList>
    </citation>
    <scope>NUCLEOTIDE SEQUENCE [LARGE SCALE GENOMIC DNA]</scope>
    <source>
        <strain evidence="3">VKM Ac-2052</strain>
    </source>
</reference>
<evidence type="ECO:0000313" key="3">
    <source>
        <dbReference type="EMBL" id="SKA87339.1"/>
    </source>
</evidence>
<keyword evidence="4" id="KW-1185">Reference proteome</keyword>
<reference evidence="2 4" key="1">
    <citation type="journal article" date="2001" name="Int. J. Syst. Evol. Microbiol.">
        <title>Agreia bicolorata gen. nov., sp. nov., to accommodate actinobacteria isolated from narrow reed grass infected by the nematode Heteroanguina graminophila.</title>
        <authorList>
            <person name="Evtushenko L.I."/>
            <person name="Dorofeeva L.V."/>
            <person name="Dobrovolskaya T.G."/>
            <person name="Streshinskaya G.M."/>
            <person name="Subbotin S.A."/>
            <person name="Tiedje J.M."/>
        </authorList>
    </citation>
    <scope>NUCLEOTIDE SEQUENCE [LARGE SCALE GENOMIC DNA]</scope>
    <source>
        <strain evidence="2 4">VKM Ac-1804</strain>
    </source>
</reference>
<protein>
    <submittedName>
        <fullName evidence="3">Uncharacterized protein</fullName>
    </submittedName>
</protein>
<dbReference type="EMBL" id="FUYG01000002">
    <property type="protein sequence ID" value="SKA87339.1"/>
    <property type="molecule type" value="Genomic_DNA"/>
</dbReference>
<gene>
    <name evidence="3" type="ORF">SAMN06295879_1067</name>
    <name evidence="2" type="ORF">TZ00_01965</name>
</gene>
<reference evidence="5" key="4">
    <citation type="submission" date="2017-02" db="EMBL/GenBank/DDBJ databases">
        <authorList>
            <person name="Varghese N."/>
            <person name="Submissions S."/>
        </authorList>
    </citation>
    <scope>NUCLEOTIDE SEQUENCE [LARGE SCALE GENOMIC DNA]</scope>
    <source>
        <strain evidence="5">VKM Ac-2052</strain>
    </source>
</reference>